<dbReference type="SUPFAM" id="SSF50685">
    <property type="entry name" value="Barwin-like endoglucanases"/>
    <property type="match status" value="1"/>
</dbReference>
<protein>
    <submittedName>
        <fullName evidence="1">Uncharacterized protein</fullName>
    </submittedName>
</protein>
<name>A0A5M8Q1T2_9LECA</name>
<dbReference type="Gene3D" id="2.40.40.10">
    <property type="entry name" value="RlpA-like domain"/>
    <property type="match status" value="1"/>
</dbReference>
<accession>A0A5M8Q1T2</accession>
<comment type="caution">
    <text evidence="1">The sequence shown here is derived from an EMBL/GenBank/DDBJ whole genome shotgun (WGS) entry which is preliminary data.</text>
</comment>
<dbReference type="AlphaFoldDB" id="A0A5M8Q1T2"/>
<gene>
    <name evidence="1" type="ORF">FRX48_00072</name>
</gene>
<evidence type="ECO:0000313" key="2">
    <source>
        <dbReference type="Proteomes" id="UP000324767"/>
    </source>
</evidence>
<evidence type="ECO:0000313" key="1">
    <source>
        <dbReference type="EMBL" id="KAA6415357.1"/>
    </source>
</evidence>
<sequence length="244" mass="25132">MDRTSNGKSLNGQLPGDQVRAISALFISLSLFTSSLVCADQAGYITPTSGTASTTQFDIGPEFAGGTSCGATAFPKGLRTNGAPGGGPGFLYAAVNQLHFGANPAVPGAGGPGYACGLCFRLTPLDPRGNQLVANALTFMIVDECPVLAGGNSGNRSPSCGMCHPGDVNGNGQQTHFDIAVDAMNQAQHNHFFNGCPNGNNWPAVHYTETSCDGGVHADPVLHPWGCMQGCKNNMKASVCQNIL</sequence>
<dbReference type="Pfam" id="PF22514">
    <property type="entry name" value="EXPB1_D1"/>
    <property type="match status" value="1"/>
</dbReference>
<reference evidence="1 2" key="1">
    <citation type="submission" date="2019-09" db="EMBL/GenBank/DDBJ databases">
        <title>The hologenome of the rock-dwelling lichen Lasallia pustulata.</title>
        <authorList>
            <person name="Greshake Tzovaras B."/>
            <person name="Segers F."/>
            <person name="Bicker A."/>
            <person name="Dal Grande F."/>
            <person name="Otte J."/>
            <person name="Hankeln T."/>
            <person name="Schmitt I."/>
            <person name="Ebersberger I."/>
        </authorList>
    </citation>
    <scope>NUCLEOTIDE SEQUENCE [LARGE SCALE GENOMIC DNA]</scope>
    <source>
        <strain evidence="1">A1-1</strain>
    </source>
</reference>
<proteinExistence type="predicted"/>
<dbReference type="EMBL" id="VXIT01000001">
    <property type="protein sequence ID" value="KAA6415357.1"/>
    <property type="molecule type" value="Genomic_DNA"/>
</dbReference>
<dbReference type="OrthoDB" id="5408267at2759"/>
<dbReference type="InterPro" id="IPR036908">
    <property type="entry name" value="RlpA-like_sf"/>
</dbReference>
<organism evidence="1 2">
    <name type="scientific">Lasallia pustulata</name>
    <dbReference type="NCBI Taxonomy" id="136370"/>
    <lineage>
        <taxon>Eukaryota</taxon>
        <taxon>Fungi</taxon>
        <taxon>Dikarya</taxon>
        <taxon>Ascomycota</taxon>
        <taxon>Pezizomycotina</taxon>
        <taxon>Lecanoromycetes</taxon>
        <taxon>OSLEUM clade</taxon>
        <taxon>Umbilicariomycetidae</taxon>
        <taxon>Umbilicariales</taxon>
        <taxon>Umbilicariaceae</taxon>
        <taxon>Lasallia</taxon>
    </lineage>
</organism>
<dbReference type="Proteomes" id="UP000324767">
    <property type="component" value="Unassembled WGS sequence"/>
</dbReference>